<dbReference type="AlphaFoldDB" id="A0A841PFT6"/>
<dbReference type="Proteomes" id="UP000556329">
    <property type="component" value="Unassembled WGS sequence"/>
</dbReference>
<evidence type="ECO:0000256" key="4">
    <source>
        <dbReference type="ARBA" id="ARBA00037847"/>
    </source>
</evidence>
<dbReference type="SUPFAM" id="SSF54427">
    <property type="entry name" value="NTF2-like"/>
    <property type="match status" value="1"/>
</dbReference>
<dbReference type="InterPro" id="IPR032710">
    <property type="entry name" value="NTF2-like_dom_sf"/>
</dbReference>
<dbReference type="GO" id="GO:0016020">
    <property type="term" value="C:membrane"/>
    <property type="evidence" value="ECO:0007669"/>
    <property type="project" value="InterPro"/>
</dbReference>
<dbReference type="RefSeq" id="WP_343068319.1">
    <property type="nucleotide sequence ID" value="NZ_JACHEF010000015.1"/>
</dbReference>
<reference evidence="8 9" key="1">
    <citation type="submission" date="2020-08" db="EMBL/GenBank/DDBJ databases">
        <title>Genomic Encyclopedia of Type Strains, Phase IV (KMG-IV): sequencing the most valuable type-strain genomes for metagenomic binning, comparative biology and taxonomic classification.</title>
        <authorList>
            <person name="Goeker M."/>
        </authorList>
    </citation>
    <scope>NUCLEOTIDE SEQUENCE [LARGE SCALE GENOMIC DNA]</scope>
    <source>
        <strain evidence="8 9">DSM 100039</strain>
    </source>
</reference>
<keyword evidence="9" id="KW-1185">Reference proteome</keyword>
<evidence type="ECO:0000256" key="1">
    <source>
        <dbReference type="ARBA" id="ARBA00022692"/>
    </source>
</evidence>
<dbReference type="CDD" id="cd16424">
    <property type="entry name" value="VirB8"/>
    <property type="match status" value="1"/>
</dbReference>
<evidence type="ECO:0000256" key="5">
    <source>
        <dbReference type="SAM" id="MobiDB-lite"/>
    </source>
</evidence>
<name>A0A841PFT6_9HYPH</name>
<feature type="compositionally biased region" description="Polar residues" evidence="5">
    <location>
        <begin position="32"/>
        <end position="43"/>
    </location>
</feature>
<evidence type="ECO:0000313" key="8">
    <source>
        <dbReference type="EMBL" id="MBB6414164.1"/>
    </source>
</evidence>
<comment type="subcellular location">
    <subcellularLocation>
        <location evidence="4">Endomembrane system</location>
        <topology evidence="4">Single-pass membrane protein</topology>
    </subcellularLocation>
</comment>
<feature type="transmembrane region" description="Helical" evidence="6">
    <location>
        <begin position="74"/>
        <end position="97"/>
    </location>
</feature>
<dbReference type="InterPro" id="IPR007430">
    <property type="entry name" value="VirB8"/>
</dbReference>
<keyword evidence="3 6" id="KW-0472">Membrane</keyword>
<keyword evidence="2 6" id="KW-1133">Transmembrane helix</keyword>
<comment type="caution">
    <text evidence="8">The sequence shown here is derived from an EMBL/GenBank/DDBJ whole genome shotgun (WGS) entry which is preliminary data.</text>
</comment>
<feature type="region of interest" description="Disordered" evidence="5">
    <location>
        <begin position="20"/>
        <end position="44"/>
    </location>
</feature>
<dbReference type="Pfam" id="PF04335">
    <property type="entry name" value="VirB8"/>
    <property type="match status" value="1"/>
</dbReference>
<dbReference type="Gene3D" id="3.10.450.230">
    <property type="entry name" value="VirB8 protein"/>
    <property type="match status" value="1"/>
</dbReference>
<dbReference type="EMBL" id="JACHEF010000015">
    <property type="protein sequence ID" value="MBB6414164.1"/>
    <property type="molecule type" value="Genomic_DNA"/>
</dbReference>
<feature type="domain" description="Bacterial virulence protein VirB8" evidence="7">
    <location>
        <begin position="57"/>
        <end position="263"/>
    </location>
</feature>
<organism evidence="8 9">
    <name type="scientific">Mesorhizobium sangaii</name>
    <dbReference type="NCBI Taxonomy" id="505389"/>
    <lineage>
        <taxon>Bacteria</taxon>
        <taxon>Pseudomonadati</taxon>
        <taxon>Pseudomonadota</taxon>
        <taxon>Alphaproteobacteria</taxon>
        <taxon>Hyphomicrobiales</taxon>
        <taxon>Phyllobacteriaceae</taxon>
        <taxon>Mesorhizobium</taxon>
    </lineage>
</organism>
<evidence type="ECO:0000256" key="3">
    <source>
        <dbReference type="ARBA" id="ARBA00023136"/>
    </source>
</evidence>
<evidence type="ECO:0000313" key="9">
    <source>
        <dbReference type="Proteomes" id="UP000556329"/>
    </source>
</evidence>
<accession>A0A841PFT6</accession>
<sequence>MRAITPGLWLRTQERSSIATLDQDASRKRGNSKVSTPSETAANSGGEIVDRRYYRAGATWEDDTHRSMRRSRTLAWIVSGVSGLVAVLSLLALVLILPLRQFEPYVVEVDKSTGYLEIMRALKPGDLSQNEAVTAANLVRYIRARETYDSRELKQNYDLAQLYSTNTASKDLTWLFTPANPQSLDKIYGRNATISVEIKSVSLLNRNTASVRFATTTRRDNSSTVDNWVAVLKFRYTSTPIKNEWRFDNPLGFQVTDYRRDQESAPAAGSLQ</sequence>
<keyword evidence="1 6" id="KW-0812">Transmembrane</keyword>
<gene>
    <name evidence="8" type="ORF">HNQ71_006873</name>
</gene>
<dbReference type="GO" id="GO:0012505">
    <property type="term" value="C:endomembrane system"/>
    <property type="evidence" value="ECO:0007669"/>
    <property type="project" value="UniProtKB-SubCell"/>
</dbReference>
<protein>
    <submittedName>
        <fullName evidence="8">Type IV secretion system protein VirB8</fullName>
    </submittedName>
</protein>
<evidence type="ECO:0000259" key="7">
    <source>
        <dbReference type="Pfam" id="PF04335"/>
    </source>
</evidence>
<proteinExistence type="predicted"/>
<evidence type="ECO:0000256" key="6">
    <source>
        <dbReference type="SAM" id="Phobius"/>
    </source>
</evidence>
<evidence type="ECO:0000256" key="2">
    <source>
        <dbReference type="ARBA" id="ARBA00022989"/>
    </source>
</evidence>